<name>A0AAN6RNT2_9PEZI</name>
<dbReference type="EMBL" id="MU856457">
    <property type="protein sequence ID" value="KAK3896676.1"/>
    <property type="molecule type" value="Genomic_DNA"/>
</dbReference>
<protein>
    <submittedName>
        <fullName evidence="1">Uncharacterized protein</fullName>
    </submittedName>
</protein>
<keyword evidence="2" id="KW-1185">Reference proteome</keyword>
<comment type="caution">
    <text evidence="1">The sequence shown here is derived from an EMBL/GenBank/DDBJ whole genome shotgun (WGS) entry which is preliminary data.</text>
</comment>
<reference evidence="1" key="2">
    <citation type="submission" date="2023-05" db="EMBL/GenBank/DDBJ databases">
        <authorList>
            <consortium name="Lawrence Berkeley National Laboratory"/>
            <person name="Steindorff A."/>
            <person name="Hensen N."/>
            <person name="Bonometti L."/>
            <person name="Westerberg I."/>
            <person name="Brannstrom I.O."/>
            <person name="Guillou S."/>
            <person name="Cros-Aarteil S."/>
            <person name="Calhoun S."/>
            <person name="Haridas S."/>
            <person name="Kuo A."/>
            <person name="Mondo S."/>
            <person name="Pangilinan J."/>
            <person name="Riley R."/>
            <person name="Labutti K."/>
            <person name="Andreopoulos B."/>
            <person name="Lipzen A."/>
            <person name="Chen C."/>
            <person name="Yanf M."/>
            <person name="Daum C."/>
            <person name="Ng V."/>
            <person name="Clum A."/>
            <person name="Ohm R."/>
            <person name="Martin F."/>
            <person name="Silar P."/>
            <person name="Natvig D."/>
            <person name="Lalanne C."/>
            <person name="Gautier V."/>
            <person name="Ament-Velasquez S.L."/>
            <person name="Kruys A."/>
            <person name="Hutchinson M.I."/>
            <person name="Powell A.J."/>
            <person name="Barry K."/>
            <person name="Miller A.N."/>
            <person name="Grigoriev I.V."/>
            <person name="Debuchy R."/>
            <person name="Gladieux P."/>
            <person name="Thoren M.H."/>
            <person name="Johannesson H."/>
        </authorList>
    </citation>
    <scope>NUCLEOTIDE SEQUENCE</scope>
    <source>
        <strain evidence="1">CBS 103.79</strain>
    </source>
</reference>
<reference evidence="1" key="1">
    <citation type="journal article" date="2023" name="Mol. Phylogenet. Evol.">
        <title>Genome-scale phylogeny and comparative genomics of the fungal order Sordariales.</title>
        <authorList>
            <person name="Hensen N."/>
            <person name="Bonometti L."/>
            <person name="Westerberg I."/>
            <person name="Brannstrom I.O."/>
            <person name="Guillou S."/>
            <person name="Cros-Aarteil S."/>
            <person name="Calhoun S."/>
            <person name="Haridas S."/>
            <person name="Kuo A."/>
            <person name="Mondo S."/>
            <person name="Pangilinan J."/>
            <person name="Riley R."/>
            <person name="LaButti K."/>
            <person name="Andreopoulos B."/>
            <person name="Lipzen A."/>
            <person name="Chen C."/>
            <person name="Yan M."/>
            <person name="Daum C."/>
            <person name="Ng V."/>
            <person name="Clum A."/>
            <person name="Steindorff A."/>
            <person name="Ohm R.A."/>
            <person name="Martin F."/>
            <person name="Silar P."/>
            <person name="Natvig D.O."/>
            <person name="Lalanne C."/>
            <person name="Gautier V."/>
            <person name="Ament-Velasquez S.L."/>
            <person name="Kruys A."/>
            <person name="Hutchinson M.I."/>
            <person name="Powell A.J."/>
            <person name="Barry K."/>
            <person name="Miller A.N."/>
            <person name="Grigoriev I.V."/>
            <person name="Debuchy R."/>
            <person name="Gladieux P."/>
            <person name="Hiltunen Thoren M."/>
            <person name="Johannesson H."/>
        </authorList>
    </citation>
    <scope>NUCLEOTIDE SEQUENCE</scope>
    <source>
        <strain evidence="1">CBS 103.79</strain>
    </source>
</reference>
<dbReference type="AlphaFoldDB" id="A0AAN6RNT2"/>
<proteinExistence type="predicted"/>
<dbReference type="Proteomes" id="UP001303889">
    <property type="component" value="Unassembled WGS sequence"/>
</dbReference>
<evidence type="ECO:0000313" key="1">
    <source>
        <dbReference type="EMBL" id="KAK3896676.1"/>
    </source>
</evidence>
<organism evidence="1 2">
    <name type="scientific">Staphylotrichum tortipilum</name>
    <dbReference type="NCBI Taxonomy" id="2831512"/>
    <lineage>
        <taxon>Eukaryota</taxon>
        <taxon>Fungi</taxon>
        <taxon>Dikarya</taxon>
        <taxon>Ascomycota</taxon>
        <taxon>Pezizomycotina</taxon>
        <taxon>Sordariomycetes</taxon>
        <taxon>Sordariomycetidae</taxon>
        <taxon>Sordariales</taxon>
        <taxon>Chaetomiaceae</taxon>
        <taxon>Staphylotrichum</taxon>
    </lineage>
</organism>
<gene>
    <name evidence="1" type="ORF">C8A05DRAFT_39774</name>
</gene>
<evidence type="ECO:0000313" key="2">
    <source>
        <dbReference type="Proteomes" id="UP001303889"/>
    </source>
</evidence>
<feature type="non-terminal residue" evidence="1">
    <location>
        <position position="60"/>
    </location>
</feature>
<accession>A0AAN6RNT2</accession>
<sequence length="60" mass="6691">MGHHCPTCKKTCSTVCIGKGHVKRCSKHDILYMPGKTCASCAQDAELAANRERQRKEESR</sequence>